<feature type="domain" description="N-acetyltransferase" evidence="1">
    <location>
        <begin position="11"/>
        <end position="180"/>
    </location>
</feature>
<organism evidence="2 3">
    <name type="scientific">Stutzerimonas stutzeri</name>
    <name type="common">Pseudomonas stutzeri</name>
    <dbReference type="NCBI Taxonomy" id="316"/>
    <lineage>
        <taxon>Bacteria</taxon>
        <taxon>Pseudomonadati</taxon>
        <taxon>Pseudomonadota</taxon>
        <taxon>Gammaproteobacteria</taxon>
        <taxon>Pseudomonadales</taxon>
        <taxon>Pseudomonadaceae</taxon>
        <taxon>Stutzerimonas</taxon>
    </lineage>
</organism>
<dbReference type="OrthoDB" id="9801656at2"/>
<name>A0A0D9AE33_STUST</name>
<keyword evidence="2" id="KW-0808">Transferase</keyword>
<dbReference type="InterPro" id="IPR000182">
    <property type="entry name" value="GNAT_dom"/>
</dbReference>
<evidence type="ECO:0000313" key="2">
    <source>
        <dbReference type="EMBL" id="KJH79245.1"/>
    </source>
</evidence>
<dbReference type="AlphaFoldDB" id="A0A0D9AE33"/>
<accession>A0A0D9AE33</accession>
<dbReference type="SUPFAM" id="SSF55729">
    <property type="entry name" value="Acyl-CoA N-acyltransferases (Nat)"/>
    <property type="match status" value="1"/>
</dbReference>
<gene>
    <name evidence="2" type="ORF">UF78_18865</name>
</gene>
<evidence type="ECO:0000259" key="1">
    <source>
        <dbReference type="PROSITE" id="PS51186"/>
    </source>
</evidence>
<dbReference type="EMBL" id="JYHV01000037">
    <property type="protein sequence ID" value="KJH79245.1"/>
    <property type="molecule type" value="Genomic_DNA"/>
</dbReference>
<dbReference type="RefSeq" id="WP_045163756.1">
    <property type="nucleotide sequence ID" value="NZ_JYHV01000037.1"/>
</dbReference>
<dbReference type="PATRIC" id="fig|316.101.peg.2605"/>
<proteinExistence type="predicted"/>
<dbReference type="InterPro" id="IPR051531">
    <property type="entry name" value="N-acetyltransferase"/>
</dbReference>
<dbReference type="GO" id="GO:0016747">
    <property type="term" value="F:acyltransferase activity, transferring groups other than amino-acyl groups"/>
    <property type="evidence" value="ECO:0007669"/>
    <property type="project" value="InterPro"/>
</dbReference>
<dbReference type="PANTHER" id="PTHR43792">
    <property type="entry name" value="GNAT FAMILY, PUTATIVE (AFU_ORTHOLOGUE AFUA_3G00765)-RELATED-RELATED"/>
    <property type="match status" value="1"/>
</dbReference>
<evidence type="ECO:0000313" key="3">
    <source>
        <dbReference type="Proteomes" id="UP000032487"/>
    </source>
</evidence>
<dbReference type="PROSITE" id="PS51186">
    <property type="entry name" value="GNAT"/>
    <property type="match status" value="1"/>
</dbReference>
<dbReference type="Proteomes" id="UP000032487">
    <property type="component" value="Unassembled WGS sequence"/>
</dbReference>
<comment type="caution">
    <text evidence="2">The sequence shown here is derived from an EMBL/GenBank/DDBJ whole genome shotgun (WGS) entry which is preliminary data.</text>
</comment>
<dbReference type="PANTHER" id="PTHR43792:SF1">
    <property type="entry name" value="N-ACETYLTRANSFERASE DOMAIN-CONTAINING PROTEIN"/>
    <property type="match status" value="1"/>
</dbReference>
<dbReference type="InterPro" id="IPR016181">
    <property type="entry name" value="Acyl_CoA_acyltransferase"/>
</dbReference>
<dbReference type="Gene3D" id="3.40.630.30">
    <property type="match status" value="1"/>
</dbReference>
<dbReference type="Pfam" id="PF13302">
    <property type="entry name" value="Acetyltransf_3"/>
    <property type="match status" value="1"/>
</dbReference>
<reference evidence="2 3" key="1">
    <citation type="submission" date="2015-02" db="EMBL/GenBank/DDBJ databases">
        <title>Draft genome sequence of Pseudomonas stutzeri NT0128 isolated from wheat (Triticum turgidum) rhizosphere.</title>
        <authorList>
            <person name="Tovi N."/>
            <person name="Frenk S."/>
            <person name="Hadar Y."/>
            <person name="Minz D."/>
        </authorList>
    </citation>
    <scope>NUCLEOTIDE SEQUENCE [LARGE SCALE GENOMIC DNA]</scope>
    <source>
        <strain evidence="2 3">NT0128</strain>
    </source>
</reference>
<sequence>MTRIELDSPRLRLRRWHDDDLESLAAMCADPLVMRYFPALLSRDDCAAALARWRMHFARHGFGVWALERKDDGCFIGLTGLAWSRLKLPFCPAVEIAWRLVPDQWRQGLAREAAQAALTCAFDRLQLSDVVTYTAAINEPSRQLMSVLGMQHEAQHDFEHPDIPEGHPLRDHVLYRITRENWADARR</sequence>
<protein>
    <submittedName>
        <fullName evidence="2">GNAT family acetyltransferase</fullName>
    </submittedName>
</protein>